<accession>A0A819W772</accession>
<dbReference type="SUPFAM" id="SSF81321">
    <property type="entry name" value="Family A G protein-coupled receptor-like"/>
    <property type="match status" value="1"/>
</dbReference>
<name>A0A819W772_9BILA</name>
<organism evidence="2 3">
    <name type="scientific">Adineta steineri</name>
    <dbReference type="NCBI Taxonomy" id="433720"/>
    <lineage>
        <taxon>Eukaryota</taxon>
        <taxon>Metazoa</taxon>
        <taxon>Spiralia</taxon>
        <taxon>Gnathifera</taxon>
        <taxon>Rotifera</taxon>
        <taxon>Eurotatoria</taxon>
        <taxon>Bdelloidea</taxon>
        <taxon>Adinetida</taxon>
        <taxon>Adinetidae</taxon>
        <taxon>Adineta</taxon>
    </lineage>
</organism>
<evidence type="ECO:0008006" key="4">
    <source>
        <dbReference type="Google" id="ProtNLM"/>
    </source>
</evidence>
<sequence>MIFFPTQCTNVWDYTVLYCGGACYTYVQSLISFDWLFNYGFLILIIVISNTALFTRFIWRKASRQQPIQWRRHRRLIIQLIFISSLFLIFGVPSTLVAIIEVLWLPTFLLDIEYNYLTYISVYGNQLYPFVIIGSLPEIQKDLKKWIGRIRRFLLGQGQVHPLQTSVNQ</sequence>
<gene>
    <name evidence="2" type="ORF">KXQ929_LOCUS35591</name>
</gene>
<dbReference type="EMBL" id="CAJOBB010005214">
    <property type="protein sequence ID" value="CAF4120149.1"/>
    <property type="molecule type" value="Genomic_DNA"/>
</dbReference>
<keyword evidence="1" id="KW-0472">Membrane</keyword>
<feature type="transmembrane region" description="Helical" evidence="1">
    <location>
        <begin position="80"/>
        <end position="104"/>
    </location>
</feature>
<dbReference type="AlphaFoldDB" id="A0A819W772"/>
<proteinExistence type="predicted"/>
<evidence type="ECO:0000313" key="2">
    <source>
        <dbReference type="EMBL" id="CAF4120149.1"/>
    </source>
</evidence>
<dbReference type="Proteomes" id="UP000663868">
    <property type="component" value="Unassembled WGS sequence"/>
</dbReference>
<evidence type="ECO:0000313" key="3">
    <source>
        <dbReference type="Proteomes" id="UP000663868"/>
    </source>
</evidence>
<feature type="transmembrane region" description="Helical" evidence="1">
    <location>
        <begin position="36"/>
        <end position="59"/>
    </location>
</feature>
<keyword evidence="1" id="KW-1133">Transmembrane helix</keyword>
<protein>
    <recommendedName>
        <fullName evidence="4">G-protein coupled receptors family 1 profile domain-containing protein</fullName>
    </recommendedName>
</protein>
<comment type="caution">
    <text evidence="2">The sequence shown here is derived from an EMBL/GenBank/DDBJ whole genome shotgun (WGS) entry which is preliminary data.</text>
</comment>
<evidence type="ECO:0000256" key="1">
    <source>
        <dbReference type="SAM" id="Phobius"/>
    </source>
</evidence>
<feature type="transmembrane region" description="Helical" evidence="1">
    <location>
        <begin position="116"/>
        <end position="136"/>
    </location>
</feature>
<reference evidence="2" key="1">
    <citation type="submission" date="2021-02" db="EMBL/GenBank/DDBJ databases">
        <authorList>
            <person name="Nowell W R."/>
        </authorList>
    </citation>
    <scope>NUCLEOTIDE SEQUENCE</scope>
</reference>
<keyword evidence="1" id="KW-0812">Transmembrane</keyword>
<dbReference type="Gene3D" id="1.20.1070.10">
    <property type="entry name" value="Rhodopsin 7-helix transmembrane proteins"/>
    <property type="match status" value="1"/>
</dbReference>